<sequence length="206" mass="23776">MYQQFLNHGSSQLSYMSSDELREIFGDDDKLDERIDQILKPLENEKDVIITENRTLAESNLQKEPNLIELRSRINDLSEEFRNLSENVQTKLIQLKSKSNTSDPESVLARLQACSAESEEKSDEISDDFFNSKLSIDEFLDQFKVARTQMHLRKLKAEKMQELLRRGAHHNATNSNFLPPNTGFYGAAPYPTNMPPYPMPVMRPSY</sequence>
<dbReference type="GO" id="GO:0006612">
    <property type="term" value="P:protein targeting to membrane"/>
    <property type="evidence" value="ECO:0007669"/>
    <property type="project" value="TreeGrafter"/>
</dbReference>
<comment type="subcellular location">
    <subcellularLocation>
        <location evidence="1">Late endosome membrane</location>
        <topology evidence="1">Peripheral membrane protein</topology>
    </subcellularLocation>
</comment>
<dbReference type="GO" id="GO:0031902">
    <property type="term" value="C:late endosome membrane"/>
    <property type="evidence" value="ECO:0007669"/>
    <property type="project" value="UniProtKB-SubCell"/>
</dbReference>
<evidence type="ECO:0000256" key="6">
    <source>
        <dbReference type="ARBA" id="ARBA00025010"/>
    </source>
</evidence>
<evidence type="ECO:0000313" key="10">
    <source>
        <dbReference type="EMBL" id="CAG9805874.1"/>
    </source>
</evidence>
<evidence type="ECO:0000256" key="4">
    <source>
        <dbReference type="ARBA" id="ARBA00022753"/>
    </source>
</evidence>
<name>A0A9N9WTX9_9DIPT</name>
<keyword evidence="8" id="KW-0175">Coiled coil</keyword>
<dbReference type="PANTHER" id="PTHR13678">
    <property type="entry name" value="VACUOLAR PROTEIN SORTING-ASSOCIATED PROTEIN 37"/>
    <property type="match status" value="1"/>
</dbReference>
<dbReference type="AlphaFoldDB" id="A0A9N9WTX9"/>
<dbReference type="OrthoDB" id="10004364at2759"/>
<dbReference type="Gene3D" id="1.10.287.660">
    <property type="entry name" value="Helix hairpin bin"/>
    <property type="match status" value="1"/>
</dbReference>
<keyword evidence="4" id="KW-0967">Endosome</keyword>
<dbReference type="GO" id="GO:0043162">
    <property type="term" value="P:ubiquitin-dependent protein catabolic process via the multivesicular body sorting pathway"/>
    <property type="evidence" value="ECO:0007669"/>
    <property type="project" value="TreeGrafter"/>
</dbReference>
<evidence type="ECO:0000256" key="3">
    <source>
        <dbReference type="ARBA" id="ARBA00022448"/>
    </source>
</evidence>
<evidence type="ECO:0000256" key="1">
    <source>
        <dbReference type="ARBA" id="ARBA00004633"/>
    </source>
</evidence>
<comment type="similarity">
    <text evidence="2">Belongs to the VPS37 family.</text>
</comment>
<feature type="coiled-coil region" evidence="8">
    <location>
        <begin position="67"/>
        <end position="94"/>
    </location>
</feature>
<keyword evidence="3 7" id="KW-0813">Transport</keyword>
<evidence type="ECO:0000256" key="2">
    <source>
        <dbReference type="ARBA" id="ARBA00007617"/>
    </source>
</evidence>
<dbReference type="GO" id="GO:0006623">
    <property type="term" value="P:protein targeting to vacuole"/>
    <property type="evidence" value="ECO:0007669"/>
    <property type="project" value="TreeGrafter"/>
</dbReference>
<keyword evidence="11" id="KW-1185">Reference proteome</keyword>
<evidence type="ECO:0000256" key="5">
    <source>
        <dbReference type="ARBA" id="ARBA00022927"/>
    </source>
</evidence>
<evidence type="ECO:0000256" key="8">
    <source>
        <dbReference type="SAM" id="Coils"/>
    </source>
</evidence>
<dbReference type="PROSITE" id="PS51314">
    <property type="entry name" value="VPS37_C"/>
    <property type="match status" value="1"/>
</dbReference>
<dbReference type="InterPro" id="IPR029012">
    <property type="entry name" value="Helix_hairpin_bin_sf"/>
</dbReference>
<dbReference type="InterPro" id="IPR037202">
    <property type="entry name" value="ESCRT_assembly_dom"/>
</dbReference>
<accession>A0A9N9WTX9</accession>
<evidence type="ECO:0000259" key="9">
    <source>
        <dbReference type="PROSITE" id="PS51314"/>
    </source>
</evidence>
<gene>
    <name evidence="10" type="ORF">CHIRRI_LOCUS8741</name>
</gene>
<reference evidence="10" key="2">
    <citation type="submission" date="2022-10" db="EMBL/GenBank/DDBJ databases">
        <authorList>
            <consortium name="ENA_rothamsted_submissions"/>
            <consortium name="culmorum"/>
            <person name="King R."/>
        </authorList>
    </citation>
    <scope>NUCLEOTIDE SEQUENCE</scope>
</reference>
<dbReference type="Pfam" id="PF07200">
    <property type="entry name" value="Mod_r"/>
    <property type="match status" value="1"/>
</dbReference>
<proteinExistence type="inferred from homology"/>
<dbReference type="PANTHER" id="PTHR13678:SF27">
    <property type="entry name" value="LD45836P"/>
    <property type="match status" value="1"/>
</dbReference>
<dbReference type="SUPFAM" id="SSF140111">
    <property type="entry name" value="Endosomal sorting complex assembly domain"/>
    <property type="match status" value="1"/>
</dbReference>
<organism evidence="10 11">
    <name type="scientific">Chironomus riparius</name>
    <dbReference type="NCBI Taxonomy" id="315576"/>
    <lineage>
        <taxon>Eukaryota</taxon>
        <taxon>Metazoa</taxon>
        <taxon>Ecdysozoa</taxon>
        <taxon>Arthropoda</taxon>
        <taxon>Hexapoda</taxon>
        <taxon>Insecta</taxon>
        <taxon>Pterygota</taxon>
        <taxon>Neoptera</taxon>
        <taxon>Endopterygota</taxon>
        <taxon>Diptera</taxon>
        <taxon>Nematocera</taxon>
        <taxon>Chironomoidea</taxon>
        <taxon>Chironomidae</taxon>
        <taxon>Chironominae</taxon>
        <taxon>Chironomus</taxon>
    </lineage>
</organism>
<protein>
    <recommendedName>
        <fullName evidence="9">VPS37 C-terminal domain-containing protein</fullName>
    </recommendedName>
</protein>
<evidence type="ECO:0000256" key="7">
    <source>
        <dbReference type="PROSITE-ProRule" id="PRU00646"/>
    </source>
</evidence>
<reference evidence="10" key="1">
    <citation type="submission" date="2022-01" db="EMBL/GenBank/DDBJ databases">
        <authorList>
            <person name="King R."/>
        </authorList>
    </citation>
    <scope>NUCLEOTIDE SEQUENCE</scope>
</reference>
<dbReference type="Proteomes" id="UP001153620">
    <property type="component" value="Chromosome 2"/>
</dbReference>
<dbReference type="GO" id="GO:0000813">
    <property type="term" value="C:ESCRT I complex"/>
    <property type="evidence" value="ECO:0007669"/>
    <property type="project" value="TreeGrafter"/>
</dbReference>
<comment type="function">
    <text evidence="6">Component of the ESCRT-I complex, a regulator of vesicular trafficking process. Required for the sorting of endocytic ubiquitinated cargos into multivesicular bodies. May be involved in cell growth and differentiation.</text>
</comment>
<evidence type="ECO:0000313" key="11">
    <source>
        <dbReference type="Proteomes" id="UP001153620"/>
    </source>
</evidence>
<dbReference type="InterPro" id="IPR009851">
    <property type="entry name" value="Mod_r"/>
</dbReference>
<dbReference type="EMBL" id="OU895878">
    <property type="protein sequence ID" value="CAG9805874.1"/>
    <property type="molecule type" value="Genomic_DNA"/>
</dbReference>
<feature type="domain" description="VPS37 C-terminal" evidence="9">
    <location>
        <begin position="85"/>
        <end position="174"/>
    </location>
</feature>
<keyword evidence="5 7" id="KW-0653">Protein transport</keyword>